<evidence type="ECO:0000313" key="3">
    <source>
        <dbReference type="Proteomes" id="UP001530400"/>
    </source>
</evidence>
<evidence type="ECO:0000259" key="1">
    <source>
        <dbReference type="Pfam" id="PF05050"/>
    </source>
</evidence>
<evidence type="ECO:0000313" key="2">
    <source>
        <dbReference type="EMBL" id="KAL3777312.1"/>
    </source>
</evidence>
<dbReference type="SUPFAM" id="SSF53335">
    <property type="entry name" value="S-adenosyl-L-methionine-dependent methyltransferases"/>
    <property type="match status" value="1"/>
</dbReference>
<reference evidence="2 3" key="1">
    <citation type="submission" date="2024-10" db="EMBL/GenBank/DDBJ databases">
        <title>Updated reference genomes for cyclostephanoid diatoms.</title>
        <authorList>
            <person name="Roberts W.R."/>
            <person name="Alverson A.J."/>
        </authorList>
    </citation>
    <scope>NUCLEOTIDE SEQUENCE [LARGE SCALE GENOMIC DNA]</scope>
    <source>
        <strain evidence="2 3">AJA010-31</strain>
    </source>
</reference>
<feature type="domain" description="Methyltransferase FkbM" evidence="1">
    <location>
        <begin position="15"/>
        <end position="140"/>
    </location>
</feature>
<dbReference type="Proteomes" id="UP001530400">
    <property type="component" value="Unassembled WGS sequence"/>
</dbReference>
<dbReference type="Gene3D" id="3.40.50.150">
    <property type="entry name" value="Vaccinia Virus protein VP39"/>
    <property type="match status" value="1"/>
</dbReference>
<dbReference type="InterPro" id="IPR029063">
    <property type="entry name" value="SAM-dependent_MTases_sf"/>
</dbReference>
<dbReference type="InterPro" id="IPR006342">
    <property type="entry name" value="FkbM_mtfrase"/>
</dbReference>
<gene>
    <name evidence="2" type="ORF">ACHAWO_005078</name>
</gene>
<sequence>MHTRVCESLILNNWHRDGSVQIFPYGLGKEESMMNLTTGNNPGSSSFIEERLAKKFRKSLPVQVVTVDSIAIQEGWFKDDSPPIYLMKVDVEGYEPIVFQGGMQFQLLQSGKVENILMENSVTDMRQVVDFFATIYKAGYKIKWVSSVNGQAYHPEALSQIEEELSKATVGMELDGVGEALKFLVKVNCNLWWTKR</sequence>
<dbReference type="PANTHER" id="PTHR34203:SF13">
    <property type="entry name" value="EXPRESSED PROTEIN"/>
    <property type="match status" value="1"/>
</dbReference>
<keyword evidence="3" id="KW-1185">Reference proteome</keyword>
<dbReference type="InterPro" id="IPR052514">
    <property type="entry name" value="SAM-dependent_MTase"/>
</dbReference>
<accession>A0ABD3NNF5</accession>
<dbReference type="Pfam" id="PF05050">
    <property type="entry name" value="Methyltransf_21"/>
    <property type="match status" value="1"/>
</dbReference>
<dbReference type="PANTHER" id="PTHR34203">
    <property type="entry name" value="METHYLTRANSFERASE, FKBM FAMILY PROTEIN"/>
    <property type="match status" value="1"/>
</dbReference>
<name>A0ABD3NNF5_9STRA</name>
<organism evidence="2 3">
    <name type="scientific">Cyclotella atomus</name>
    <dbReference type="NCBI Taxonomy" id="382360"/>
    <lineage>
        <taxon>Eukaryota</taxon>
        <taxon>Sar</taxon>
        <taxon>Stramenopiles</taxon>
        <taxon>Ochrophyta</taxon>
        <taxon>Bacillariophyta</taxon>
        <taxon>Coscinodiscophyceae</taxon>
        <taxon>Thalassiosirophycidae</taxon>
        <taxon>Stephanodiscales</taxon>
        <taxon>Stephanodiscaceae</taxon>
        <taxon>Cyclotella</taxon>
    </lineage>
</organism>
<comment type="caution">
    <text evidence="2">The sequence shown here is derived from an EMBL/GenBank/DDBJ whole genome shotgun (WGS) entry which is preliminary data.</text>
</comment>
<protein>
    <recommendedName>
        <fullName evidence="1">Methyltransferase FkbM domain-containing protein</fullName>
    </recommendedName>
</protein>
<dbReference type="AlphaFoldDB" id="A0ABD3NNF5"/>
<dbReference type="EMBL" id="JALLPJ020001052">
    <property type="protein sequence ID" value="KAL3777312.1"/>
    <property type="molecule type" value="Genomic_DNA"/>
</dbReference>
<proteinExistence type="predicted"/>